<name>A0ABV1KQJ6_9BACL</name>
<protein>
    <submittedName>
        <fullName evidence="1">Uncharacterized protein</fullName>
    </submittedName>
</protein>
<gene>
    <name evidence="1" type="ORF">QJS35_07985</name>
</gene>
<keyword evidence="2" id="KW-1185">Reference proteome</keyword>
<organism evidence="1 2">
    <name type="scientific">Cohnella silvisoli</name>
    <dbReference type="NCBI Taxonomy" id="2873699"/>
    <lineage>
        <taxon>Bacteria</taxon>
        <taxon>Bacillati</taxon>
        <taxon>Bacillota</taxon>
        <taxon>Bacilli</taxon>
        <taxon>Bacillales</taxon>
        <taxon>Paenibacillaceae</taxon>
        <taxon>Cohnella</taxon>
    </lineage>
</organism>
<evidence type="ECO:0000313" key="1">
    <source>
        <dbReference type="EMBL" id="MEQ4482334.1"/>
    </source>
</evidence>
<dbReference type="Proteomes" id="UP001493487">
    <property type="component" value="Unassembled WGS sequence"/>
</dbReference>
<accession>A0ABV1KQJ6</accession>
<evidence type="ECO:0000313" key="2">
    <source>
        <dbReference type="Proteomes" id="UP001493487"/>
    </source>
</evidence>
<comment type="caution">
    <text evidence="1">The sequence shown here is derived from an EMBL/GenBank/DDBJ whole genome shotgun (WGS) entry which is preliminary data.</text>
</comment>
<proteinExistence type="predicted"/>
<reference evidence="1 2" key="1">
    <citation type="journal article" date="2023" name="Genome Announc.">
        <title>Pan-Genome Analyses of the Genus Cohnella and Proposal of the Novel Species Cohnella silvisoli sp. nov., Isolated from Forest Soil.</title>
        <authorList>
            <person name="Wang C."/>
            <person name="Mao L."/>
            <person name="Bao G."/>
            <person name="Zhu H."/>
        </authorList>
    </citation>
    <scope>NUCLEOTIDE SEQUENCE [LARGE SCALE GENOMIC DNA]</scope>
    <source>
        <strain evidence="1 2">NL03-T5-1</strain>
    </source>
</reference>
<sequence>MPGIVLFNVNEINDWKQALLEKRLLKKQKACRCFDPRLKKLKEYRHHRRTKYIYGNESKFIRNMTQRKFRRAMKREILREEYYRPVPHDYKTYGWLTW</sequence>
<dbReference type="RefSeq" id="WP_232185001.1">
    <property type="nucleotide sequence ID" value="NZ_JAIOAP010000004.1"/>
</dbReference>
<dbReference type="EMBL" id="JASKHM010000003">
    <property type="protein sequence ID" value="MEQ4482334.1"/>
    <property type="molecule type" value="Genomic_DNA"/>
</dbReference>